<accession>A0A1W1XMV7</accession>
<dbReference type="InterPro" id="IPR013976">
    <property type="entry name" value="HDOD"/>
</dbReference>
<organism evidence="2 3">
    <name type="scientific">Andreprevotia lacus DSM 23236</name>
    <dbReference type="NCBI Taxonomy" id="1121001"/>
    <lineage>
        <taxon>Bacteria</taxon>
        <taxon>Pseudomonadati</taxon>
        <taxon>Pseudomonadota</taxon>
        <taxon>Betaproteobacteria</taxon>
        <taxon>Neisseriales</taxon>
        <taxon>Chitinibacteraceae</taxon>
        <taxon>Andreprevotia</taxon>
    </lineage>
</organism>
<keyword evidence="3" id="KW-1185">Reference proteome</keyword>
<dbReference type="AlphaFoldDB" id="A0A1W1XMV7"/>
<dbReference type="Proteomes" id="UP000192761">
    <property type="component" value="Unassembled WGS sequence"/>
</dbReference>
<protein>
    <submittedName>
        <fullName evidence="2">HD-like signal output (HDOD) domain, no enzymatic activity</fullName>
    </submittedName>
</protein>
<dbReference type="CDD" id="cd00077">
    <property type="entry name" value="HDc"/>
    <property type="match status" value="1"/>
</dbReference>
<dbReference type="PANTHER" id="PTHR33525">
    <property type="match status" value="1"/>
</dbReference>
<reference evidence="2 3" key="1">
    <citation type="submission" date="2017-04" db="EMBL/GenBank/DDBJ databases">
        <authorList>
            <person name="Afonso C.L."/>
            <person name="Miller P.J."/>
            <person name="Scott M.A."/>
            <person name="Spackman E."/>
            <person name="Goraichik I."/>
            <person name="Dimitrov K.M."/>
            <person name="Suarez D.L."/>
            <person name="Swayne D.E."/>
        </authorList>
    </citation>
    <scope>NUCLEOTIDE SEQUENCE [LARGE SCALE GENOMIC DNA]</scope>
    <source>
        <strain evidence="2 3">DSM 23236</strain>
    </source>
</reference>
<dbReference type="Pfam" id="PF08668">
    <property type="entry name" value="HDOD"/>
    <property type="match status" value="1"/>
</dbReference>
<dbReference type="PROSITE" id="PS51833">
    <property type="entry name" value="HDOD"/>
    <property type="match status" value="1"/>
</dbReference>
<dbReference type="OrthoDB" id="9797768at2"/>
<gene>
    <name evidence="2" type="ORF">SAMN02745857_02127</name>
</gene>
<name>A0A1W1XMV7_9NEIS</name>
<dbReference type="EMBL" id="FWXD01000011">
    <property type="protein sequence ID" value="SMC25319.1"/>
    <property type="molecule type" value="Genomic_DNA"/>
</dbReference>
<feature type="domain" description="HDOD" evidence="1">
    <location>
        <begin position="35"/>
        <end position="223"/>
    </location>
</feature>
<dbReference type="PANTHER" id="PTHR33525:SF3">
    <property type="entry name" value="RIBONUCLEASE Y"/>
    <property type="match status" value="1"/>
</dbReference>
<proteinExistence type="predicted"/>
<dbReference type="InterPro" id="IPR052340">
    <property type="entry name" value="RNase_Y/CdgJ"/>
</dbReference>
<dbReference type="InterPro" id="IPR003607">
    <property type="entry name" value="HD/PDEase_dom"/>
</dbReference>
<dbReference type="STRING" id="1121001.SAMN02745857_02127"/>
<sequence length="287" mass="31558">MNTPASPDKNAAELKNERFAMLEDIAQELSGDVVFPTCFDSTIQIGTVMRSPTATLARIAAAVSADPLVASKLLQLANSAKYNPGGPAITDLENAIRRLGMLNVRTTALACAMAQLRSSKQDKFEPMSKALWEHSLKTAAFARVLATRLTRVNPDTAMMAGLVHDLGAFYMLDRAGHYPELVERPASVAYLIAQWHESIGYSLMAALELPEEIVEAVQEHDQPMPPVTELHTLKEVIFVANLFAGGLDEWARLDLGTPLERPELTQPEFAALQDEMDEAYRNLLHVF</sequence>
<evidence type="ECO:0000313" key="3">
    <source>
        <dbReference type="Proteomes" id="UP000192761"/>
    </source>
</evidence>
<dbReference type="SUPFAM" id="SSF109604">
    <property type="entry name" value="HD-domain/PDEase-like"/>
    <property type="match status" value="1"/>
</dbReference>
<evidence type="ECO:0000259" key="1">
    <source>
        <dbReference type="PROSITE" id="PS51833"/>
    </source>
</evidence>
<evidence type="ECO:0000313" key="2">
    <source>
        <dbReference type="EMBL" id="SMC25319.1"/>
    </source>
</evidence>
<dbReference type="Gene3D" id="1.10.3210.10">
    <property type="entry name" value="Hypothetical protein af1432"/>
    <property type="match status" value="1"/>
</dbReference>
<dbReference type="RefSeq" id="WP_084090779.1">
    <property type="nucleotide sequence ID" value="NZ_FWXD01000011.1"/>
</dbReference>